<comment type="caution">
    <text evidence="4">The sequence shown here is derived from an EMBL/GenBank/DDBJ whole genome shotgun (WGS) entry which is preliminary data.</text>
</comment>
<evidence type="ECO:0000259" key="3">
    <source>
        <dbReference type="PROSITE" id="PS51031"/>
    </source>
</evidence>
<feature type="domain" description="BESS" evidence="3">
    <location>
        <begin position="416"/>
        <end position="455"/>
    </location>
</feature>
<reference evidence="4 5" key="1">
    <citation type="journal article" date="2017" name="Gigascience">
        <title>Genome sequence of the small brown planthopper, Laodelphax striatellus.</title>
        <authorList>
            <person name="Zhu J."/>
            <person name="Jiang F."/>
            <person name="Wang X."/>
            <person name="Yang P."/>
            <person name="Bao Y."/>
            <person name="Zhao W."/>
            <person name="Wang W."/>
            <person name="Lu H."/>
            <person name="Wang Q."/>
            <person name="Cui N."/>
            <person name="Li J."/>
            <person name="Chen X."/>
            <person name="Luo L."/>
            <person name="Yu J."/>
            <person name="Kang L."/>
            <person name="Cui F."/>
        </authorList>
    </citation>
    <scope>NUCLEOTIDE SEQUENCE [LARGE SCALE GENOMIC DNA]</scope>
    <source>
        <strain evidence="4">Lst14</strain>
    </source>
</reference>
<dbReference type="GO" id="GO:0005634">
    <property type="term" value="C:nucleus"/>
    <property type="evidence" value="ECO:0007669"/>
    <property type="project" value="UniProtKB-SubCell"/>
</dbReference>
<gene>
    <name evidence="4" type="ORF">LSTR_LSTR012521</name>
</gene>
<keyword evidence="1" id="KW-0539">Nucleus</keyword>
<comment type="subcellular location">
    <subcellularLocation>
        <location evidence="1">Nucleus</location>
    </subcellularLocation>
</comment>
<evidence type="ECO:0000256" key="2">
    <source>
        <dbReference type="SAM" id="MobiDB-lite"/>
    </source>
</evidence>
<dbReference type="OrthoDB" id="6487365at2759"/>
<feature type="region of interest" description="Disordered" evidence="2">
    <location>
        <begin position="356"/>
        <end position="378"/>
    </location>
</feature>
<evidence type="ECO:0000313" key="5">
    <source>
        <dbReference type="Proteomes" id="UP000291343"/>
    </source>
</evidence>
<feature type="domain" description="BESS" evidence="3">
    <location>
        <begin position="108"/>
        <end position="147"/>
    </location>
</feature>
<keyword evidence="5" id="KW-1185">Reference proteome</keyword>
<feature type="region of interest" description="Disordered" evidence="2">
    <location>
        <begin position="14"/>
        <end position="45"/>
    </location>
</feature>
<dbReference type="EMBL" id="QKKF02006307">
    <property type="protein sequence ID" value="RZF46446.1"/>
    <property type="molecule type" value="Genomic_DNA"/>
</dbReference>
<proteinExistence type="predicted"/>
<dbReference type="Proteomes" id="UP000291343">
    <property type="component" value="Unassembled WGS sequence"/>
</dbReference>
<dbReference type="InterPro" id="IPR004210">
    <property type="entry name" value="BESS_motif"/>
</dbReference>
<dbReference type="AlphaFoldDB" id="A0A482XKK5"/>
<dbReference type="SMR" id="A0A482XKK5"/>
<dbReference type="GO" id="GO:0003677">
    <property type="term" value="F:DNA binding"/>
    <property type="evidence" value="ECO:0007669"/>
    <property type="project" value="InterPro"/>
</dbReference>
<evidence type="ECO:0000313" key="4">
    <source>
        <dbReference type="EMBL" id="RZF46446.1"/>
    </source>
</evidence>
<sequence>MSLGSEVLQASDRDIIFTGDSSNDEREDLPNSSTLVSYESSEDSDEDFEYTFPSKKVKMQRMAEKKVKREANCRNKYASMQLDPFTNRDLKYFVDLIEEYKYKFDLIYDDDYLFLLSILPTLLNLEPHEKFRICRGINEILVSEANNIIEHFRGTFWSRGDNYTSRFFMQTKHSIPLGRSVQYRKEARLLLQVQKKLEYFESYRDDQYYSNPGLDNDEIFFYLMSNLPIIGMYDPSQKFVIRHAINEKFIQEINNDVPVSNQSEPPTTPEYHATDKYLQSDEEDNNKMELRTLIHRTVKIMDHYRIKPYELDTDETYVFLMRILRVVKYLKLQPKLHLFDGINSLLIDETTSYEASVSEGGNSSNPQNETNQSQPPITDEAQECGEISERMRLLEEKFQIIEKRIKNSEFSMDLRKDGDYLFLISIYSTIKKLSQLQKPRLFNEILELLNDVTRFKHCLFQ</sequence>
<dbReference type="PROSITE" id="PS51031">
    <property type="entry name" value="BESS"/>
    <property type="match status" value="2"/>
</dbReference>
<name>A0A482XKK5_LAOST</name>
<organism evidence="4 5">
    <name type="scientific">Laodelphax striatellus</name>
    <name type="common">Small brown planthopper</name>
    <name type="synonym">Delphax striatella</name>
    <dbReference type="NCBI Taxonomy" id="195883"/>
    <lineage>
        <taxon>Eukaryota</taxon>
        <taxon>Metazoa</taxon>
        <taxon>Ecdysozoa</taxon>
        <taxon>Arthropoda</taxon>
        <taxon>Hexapoda</taxon>
        <taxon>Insecta</taxon>
        <taxon>Pterygota</taxon>
        <taxon>Neoptera</taxon>
        <taxon>Paraneoptera</taxon>
        <taxon>Hemiptera</taxon>
        <taxon>Auchenorrhyncha</taxon>
        <taxon>Fulgoroidea</taxon>
        <taxon>Delphacidae</taxon>
        <taxon>Criomorphinae</taxon>
        <taxon>Laodelphax</taxon>
    </lineage>
</organism>
<protein>
    <recommendedName>
        <fullName evidence="3">BESS domain-containing protein</fullName>
    </recommendedName>
</protein>
<accession>A0A482XKK5</accession>
<dbReference type="InParanoid" id="A0A482XKK5"/>
<evidence type="ECO:0000256" key="1">
    <source>
        <dbReference type="PROSITE-ProRule" id="PRU00371"/>
    </source>
</evidence>
<feature type="compositionally biased region" description="Polar residues" evidence="2">
    <location>
        <begin position="356"/>
        <end position="376"/>
    </location>
</feature>